<dbReference type="Proteomes" id="UP000033070">
    <property type="component" value="Chromosome"/>
</dbReference>
<dbReference type="InterPro" id="IPR036259">
    <property type="entry name" value="MFS_trans_sf"/>
</dbReference>
<dbReference type="PANTHER" id="PTHR23517:SF2">
    <property type="entry name" value="MULTIDRUG RESISTANCE PROTEIN MDTH"/>
    <property type="match status" value="1"/>
</dbReference>
<dbReference type="KEGG" id="fam:OYT1_ch0418"/>
<feature type="transmembrane region" description="Helical" evidence="7">
    <location>
        <begin position="371"/>
        <end position="391"/>
    </location>
</feature>
<dbReference type="PROSITE" id="PS50850">
    <property type="entry name" value="MFS"/>
    <property type="match status" value="1"/>
</dbReference>
<feature type="transmembrane region" description="Helical" evidence="7">
    <location>
        <begin position="139"/>
        <end position="162"/>
    </location>
</feature>
<evidence type="ECO:0000256" key="4">
    <source>
        <dbReference type="ARBA" id="ARBA00022692"/>
    </source>
</evidence>
<dbReference type="Gene3D" id="1.20.1250.20">
    <property type="entry name" value="MFS general substrate transporter like domains"/>
    <property type="match status" value="1"/>
</dbReference>
<dbReference type="GO" id="GO:0022857">
    <property type="term" value="F:transmembrane transporter activity"/>
    <property type="evidence" value="ECO:0007669"/>
    <property type="project" value="InterPro"/>
</dbReference>
<evidence type="ECO:0000256" key="1">
    <source>
        <dbReference type="ARBA" id="ARBA00004651"/>
    </source>
</evidence>
<dbReference type="SUPFAM" id="SSF103473">
    <property type="entry name" value="MFS general substrate transporter"/>
    <property type="match status" value="1"/>
</dbReference>
<name>A0A2Z6G923_9PROT</name>
<dbReference type="GO" id="GO:0005886">
    <property type="term" value="C:plasma membrane"/>
    <property type="evidence" value="ECO:0007669"/>
    <property type="project" value="UniProtKB-SubCell"/>
</dbReference>
<keyword evidence="2" id="KW-0813">Transport</keyword>
<feature type="transmembrane region" description="Helical" evidence="7">
    <location>
        <begin position="20"/>
        <end position="40"/>
    </location>
</feature>
<dbReference type="InterPro" id="IPR020846">
    <property type="entry name" value="MFS_dom"/>
</dbReference>
<feature type="transmembrane region" description="Helical" evidence="7">
    <location>
        <begin position="52"/>
        <end position="71"/>
    </location>
</feature>
<dbReference type="PROSITE" id="PS00216">
    <property type="entry name" value="SUGAR_TRANSPORT_1"/>
    <property type="match status" value="1"/>
</dbReference>
<feature type="transmembrane region" description="Helical" evidence="7">
    <location>
        <begin position="105"/>
        <end position="127"/>
    </location>
</feature>
<dbReference type="AlphaFoldDB" id="A0A2Z6G923"/>
<organism evidence="9 10">
    <name type="scientific">Ferriphaselus amnicola</name>
    <dbReference type="NCBI Taxonomy" id="1188319"/>
    <lineage>
        <taxon>Bacteria</taxon>
        <taxon>Pseudomonadati</taxon>
        <taxon>Pseudomonadota</taxon>
        <taxon>Betaproteobacteria</taxon>
        <taxon>Nitrosomonadales</taxon>
        <taxon>Gallionellaceae</taxon>
        <taxon>Ferriphaselus</taxon>
    </lineage>
</organism>
<keyword evidence="5 7" id="KW-1133">Transmembrane helix</keyword>
<dbReference type="InterPro" id="IPR050171">
    <property type="entry name" value="MFS_Transporters"/>
</dbReference>
<protein>
    <submittedName>
        <fullName evidence="9">Inner membrane transport protein YajR</fullName>
    </submittedName>
</protein>
<comment type="subcellular location">
    <subcellularLocation>
        <location evidence="1">Cell membrane</location>
        <topology evidence="1">Multi-pass membrane protein</topology>
    </subcellularLocation>
</comment>
<feature type="transmembrane region" description="Helical" evidence="7">
    <location>
        <begin position="307"/>
        <end position="330"/>
    </location>
</feature>
<feature type="transmembrane region" description="Helical" evidence="7">
    <location>
        <begin position="254"/>
        <end position="274"/>
    </location>
</feature>
<evidence type="ECO:0000313" key="9">
    <source>
        <dbReference type="EMBL" id="BBE49991.1"/>
    </source>
</evidence>
<evidence type="ECO:0000313" key="10">
    <source>
        <dbReference type="Proteomes" id="UP000033070"/>
    </source>
</evidence>
<evidence type="ECO:0000259" key="8">
    <source>
        <dbReference type="PROSITE" id="PS50850"/>
    </source>
</evidence>
<feature type="transmembrane region" description="Helical" evidence="7">
    <location>
        <begin position="83"/>
        <end position="99"/>
    </location>
</feature>
<keyword evidence="4 7" id="KW-0812">Transmembrane</keyword>
<gene>
    <name evidence="9" type="ORF">OYT1_ch0418</name>
</gene>
<dbReference type="InterPro" id="IPR011701">
    <property type="entry name" value="MFS"/>
</dbReference>
<reference evidence="9 10" key="1">
    <citation type="submission" date="2018-06" db="EMBL/GenBank/DDBJ databases">
        <title>OYT1 Genome Sequencing.</title>
        <authorList>
            <person name="Kato S."/>
            <person name="Itoh T."/>
            <person name="Ohkuma M."/>
        </authorList>
    </citation>
    <scope>NUCLEOTIDE SEQUENCE [LARGE SCALE GENOMIC DNA]</scope>
    <source>
        <strain evidence="9 10">OYT1</strain>
    </source>
</reference>
<dbReference type="PANTHER" id="PTHR23517">
    <property type="entry name" value="RESISTANCE PROTEIN MDTM, PUTATIVE-RELATED-RELATED"/>
    <property type="match status" value="1"/>
</dbReference>
<keyword evidence="6 7" id="KW-0472">Membrane</keyword>
<evidence type="ECO:0000256" key="7">
    <source>
        <dbReference type="SAM" id="Phobius"/>
    </source>
</evidence>
<feature type="transmembrane region" description="Helical" evidence="7">
    <location>
        <begin position="222"/>
        <end position="242"/>
    </location>
</feature>
<evidence type="ECO:0000256" key="5">
    <source>
        <dbReference type="ARBA" id="ARBA00022989"/>
    </source>
</evidence>
<accession>A0A2Z6G923</accession>
<dbReference type="Pfam" id="PF07690">
    <property type="entry name" value="MFS_1"/>
    <property type="match status" value="1"/>
</dbReference>
<dbReference type="Gene3D" id="3.30.70.100">
    <property type="match status" value="1"/>
</dbReference>
<evidence type="ECO:0000256" key="2">
    <source>
        <dbReference type="ARBA" id="ARBA00022448"/>
    </source>
</evidence>
<proteinExistence type="predicted"/>
<evidence type="ECO:0000256" key="6">
    <source>
        <dbReference type="ARBA" id="ARBA00023136"/>
    </source>
</evidence>
<feature type="transmembrane region" description="Helical" evidence="7">
    <location>
        <begin position="168"/>
        <end position="189"/>
    </location>
</feature>
<evidence type="ECO:0000256" key="3">
    <source>
        <dbReference type="ARBA" id="ARBA00022475"/>
    </source>
</evidence>
<keyword evidence="3" id="KW-1003">Cell membrane</keyword>
<dbReference type="CDD" id="cd17472">
    <property type="entry name" value="MFS_YajR_like"/>
    <property type="match status" value="1"/>
</dbReference>
<sequence length="458" mass="48904">MQTTPEKMNPAERRASMGLASVYGLRMLGLFIILPIFALYAEHLPGGESHLLIGIALGAYGLTQAILQIPAGWLSDRFGRKPVIVIGLLLFALGSFIAASADDIYWIIAGRVIQGAGAINAAVMALTADLTREEHRTKAMAMIGMTIGITFSISLILSPLLYQHIGVPGIFALTGVLSLVAIAVVLWFIPQPKITRFHTDTEASTSKLGEVLRNPDLLRLDFGIFSLHAILMSVFMQVPFVLRNNGLEAEQHWQIYLPVMLLAFGLMVPPIIIAEKKAKMKQVFMGAVGLAALAQLSLLLLQGSVWGVAIALLLFFTAFNVLEATLPSLISKIAPLSAKGTAMGVYSSVQFLGAFFGAAMGGMLMQNAGGNAVFAFAIGLLLLWLLVASGMKPPAAVRTKLYHLPSLNEAQGAVLQQQLSQLAGVREVLVVAAEGIACLKVEMAGFDEATVENLVKGE</sequence>
<dbReference type="STRING" id="1188319.OYT1_00334"/>
<dbReference type="RefSeq" id="WP_084611886.1">
    <property type="nucleotide sequence ID" value="NZ_AP018738.1"/>
</dbReference>
<feature type="domain" description="Major facilitator superfamily (MFS) profile" evidence="8">
    <location>
        <begin position="15"/>
        <end position="396"/>
    </location>
</feature>
<dbReference type="InterPro" id="IPR005829">
    <property type="entry name" value="Sugar_transporter_CS"/>
</dbReference>
<feature type="transmembrane region" description="Helical" evidence="7">
    <location>
        <begin position="283"/>
        <end position="301"/>
    </location>
</feature>
<dbReference type="EMBL" id="AP018738">
    <property type="protein sequence ID" value="BBE49991.1"/>
    <property type="molecule type" value="Genomic_DNA"/>
</dbReference>
<keyword evidence="10" id="KW-1185">Reference proteome</keyword>
<feature type="transmembrane region" description="Helical" evidence="7">
    <location>
        <begin position="342"/>
        <end position="365"/>
    </location>
</feature>